<dbReference type="GO" id="GO:0016301">
    <property type="term" value="F:kinase activity"/>
    <property type="evidence" value="ECO:0007669"/>
    <property type="project" value="UniProtKB-KW"/>
</dbReference>
<feature type="region of interest" description="Disordered" evidence="3">
    <location>
        <begin position="457"/>
        <end position="540"/>
    </location>
</feature>
<dbReference type="InterPro" id="IPR050117">
    <property type="entry name" value="MAPK"/>
</dbReference>
<dbReference type="InterPro" id="IPR000719">
    <property type="entry name" value="Prot_kinase_dom"/>
</dbReference>
<evidence type="ECO:0000256" key="1">
    <source>
        <dbReference type="ARBA" id="ARBA00022741"/>
    </source>
</evidence>
<feature type="region of interest" description="Disordered" evidence="3">
    <location>
        <begin position="568"/>
        <end position="588"/>
    </location>
</feature>
<feature type="region of interest" description="Disordered" evidence="3">
    <location>
        <begin position="316"/>
        <end position="352"/>
    </location>
</feature>
<keyword evidence="6" id="KW-1185">Reference proteome</keyword>
<proteinExistence type="predicted"/>
<organism evidence="5 6">
    <name type="scientific">Durusdinium trenchii</name>
    <dbReference type="NCBI Taxonomy" id="1381693"/>
    <lineage>
        <taxon>Eukaryota</taxon>
        <taxon>Sar</taxon>
        <taxon>Alveolata</taxon>
        <taxon>Dinophyceae</taxon>
        <taxon>Suessiales</taxon>
        <taxon>Symbiodiniaceae</taxon>
        <taxon>Durusdinium</taxon>
    </lineage>
</organism>
<feature type="compositionally biased region" description="Basic residues" evidence="3">
    <location>
        <begin position="418"/>
        <end position="427"/>
    </location>
</feature>
<feature type="compositionally biased region" description="Low complexity" evidence="3">
    <location>
        <begin position="316"/>
        <end position="328"/>
    </location>
</feature>
<keyword evidence="5" id="KW-0808">Transferase</keyword>
<dbReference type="SMART" id="SM00220">
    <property type="entry name" value="S_TKc"/>
    <property type="match status" value="1"/>
</dbReference>
<dbReference type="Gene3D" id="1.10.510.10">
    <property type="entry name" value="Transferase(Phosphotransferase) domain 1"/>
    <property type="match status" value="1"/>
</dbReference>
<feature type="compositionally biased region" description="Low complexity" evidence="3">
    <location>
        <begin position="464"/>
        <end position="486"/>
    </location>
</feature>
<keyword evidence="1" id="KW-0547">Nucleotide-binding</keyword>
<dbReference type="Pfam" id="PF00069">
    <property type="entry name" value="Pkinase"/>
    <property type="match status" value="1"/>
</dbReference>
<dbReference type="Proteomes" id="UP001642464">
    <property type="component" value="Unassembled WGS sequence"/>
</dbReference>
<reference evidence="5 6" key="1">
    <citation type="submission" date="2024-02" db="EMBL/GenBank/DDBJ databases">
        <authorList>
            <person name="Chen Y."/>
            <person name="Shah S."/>
            <person name="Dougan E. K."/>
            <person name="Thang M."/>
            <person name="Chan C."/>
        </authorList>
    </citation>
    <scope>NUCLEOTIDE SEQUENCE [LARGE SCALE GENOMIC DNA]</scope>
</reference>
<dbReference type="EMBL" id="CAXAMM010010574">
    <property type="protein sequence ID" value="CAK9023681.1"/>
    <property type="molecule type" value="Genomic_DNA"/>
</dbReference>
<gene>
    <name evidence="5" type="ORF">SCF082_LOCUS16302</name>
</gene>
<comment type="caution">
    <text evidence="5">The sequence shown here is derived from an EMBL/GenBank/DDBJ whole genome shotgun (WGS) entry which is preliminary data.</text>
</comment>
<dbReference type="PROSITE" id="PS50011">
    <property type="entry name" value="PROTEIN_KINASE_DOM"/>
    <property type="match status" value="1"/>
</dbReference>
<feature type="non-terminal residue" evidence="5">
    <location>
        <position position="1"/>
    </location>
</feature>
<feature type="region of interest" description="Disordered" evidence="3">
    <location>
        <begin position="373"/>
        <end position="443"/>
    </location>
</feature>
<feature type="compositionally biased region" description="Polar residues" evidence="3">
    <location>
        <begin position="568"/>
        <end position="579"/>
    </location>
</feature>
<dbReference type="PANTHER" id="PTHR24055">
    <property type="entry name" value="MITOGEN-ACTIVATED PROTEIN KINASE"/>
    <property type="match status" value="1"/>
</dbReference>
<protein>
    <submittedName>
        <fullName evidence="5">MAPK/MAK/MRK overlapping kinase (MOK protein kinase) (Renal tumor antigen 1) (RAGE-1)</fullName>
    </submittedName>
</protein>
<feature type="domain" description="Protein kinase" evidence="4">
    <location>
        <begin position="11"/>
        <end position="293"/>
    </location>
</feature>
<evidence type="ECO:0000256" key="3">
    <source>
        <dbReference type="SAM" id="MobiDB-lite"/>
    </source>
</evidence>
<evidence type="ECO:0000256" key="2">
    <source>
        <dbReference type="ARBA" id="ARBA00022840"/>
    </source>
</evidence>
<dbReference type="Gene3D" id="3.30.200.20">
    <property type="entry name" value="Phosphorylase Kinase, domain 1"/>
    <property type="match status" value="1"/>
</dbReference>
<keyword evidence="2" id="KW-0067">ATP-binding</keyword>
<evidence type="ECO:0000313" key="6">
    <source>
        <dbReference type="Proteomes" id="UP001642464"/>
    </source>
</evidence>
<accession>A0ABP0KA52</accession>
<name>A0ABP0KA52_9DINO</name>
<evidence type="ECO:0000313" key="5">
    <source>
        <dbReference type="EMBL" id="CAK9023681.1"/>
    </source>
</evidence>
<dbReference type="InterPro" id="IPR011009">
    <property type="entry name" value="Kinase-like_dom_sf"/>
</dbReference>
<evidence type="ECO:0000259" key="4">
    <source>
        <dbReference type="PROSITE" id="PS50011"/>
    </source>
</evidence>
<dbReference type="PROSITE" id="PS00108">
    <property type="entry name" value="PROTEIN_KINASE_ST"/>
    <property type="match status" value="1"/>
</dbReference>
<keyword evidence="5" id="KW-0418">Kinase</keyword>
<dbReference type="SUPFAM" id="SSF56112">
    <property type="entry name" value="Protein kinase-like (PK-like)"/>
    <property type="match status" value="1"/>
</dbReference>
<sequence>AGRLAEKMHKYKLISKKGEGTFSDVLRAESIKTSKQVAIKCMKNAFKSLEEVNSLREIQALRRLSPHAGIIKLIEVLYDQPTGRLALVFELMEMNVYELIRNRKNYLPETQIKSLMYQLMKAVDHCHRAGIFHRDIKPENILVSGDVLKVADFGSCRGIYSKQPHTEYISTRWYRAPENLLTDGYYGYKMDLFAIGCVMFEVIALFPLFPGTNELDQIERIHNVLGTPPDEILAKFKKYATHIEFNFAKKQGTGIGKLIPHADAICIDLLEKLLAYDPEDRISARQALRHPYFREQRQADKRAEREKKIAKEQEAAMMDAGAADVGAAPHKHKTQTQTQAHQKPRRKRKEGGAHAIAGGVGVTGTVLAGGASPSLSSLPTSQLHRNHQHAFDNPSNKSKKKHAAHKAQGLPSIGDRNKHTKAGKHKVVPGDSSREHQEWEQYSSAAAKAAVAAAGNGHNFGHYQSRSNNNNNSAQSRTSSNNNNNNYQGKSQTHGGRSGAKGYGIADTYIPKKKHKRHPLGNDKKRGHGPGSKKYGQSASVDREYHTNIKHLPGVKPHVKTGFSGYKSNYQSPYSQKSLAKSRAQGIY</sequence>
<dbReference type="CDD" id="cd07831">
    <property type="entry name" value="STKc_MOK"/>
    <property type="match status" value="1"/>
</dbReference>
<dbReference type="InterPro" id="IPR008271">
    <property type="entry name" value="Ser/Thr_kinase_AS"/>
</dbReference>